<feature type="domain" description="PurE" evidence="1">
    <location>
        <begin position="115"/>
        <end position="247"/>
    </location>
</feature>
<name>A0A7V3YM87_9BACT</name>
<dbReference type="SMART" id="SM01001">
    <property type="entry name" value="AIRC"/>
    <property type="match status" value="1"/>
</dbReference>
<dbReference type="PANTHER" id="PTHR43064">
    <property type="entry name" value="PHOSPHORIBOSYLAMINOIMIDAZOLE CARBOXYLASE-RELATED"/>
    <property type="match status" value="1"/>
</dbReference>
<dbReference type="InterPro" id="IPR000031">
    <property type="entry name" value="PurE_dom"/>
</dbReference>
<dbReference type="SUPFAM" id="SSF52255">
    <property type="entry name" value="N5-CAIR mutase (phosphoribosylaminoimidazole carboxylase, PurE)"/>
    <property type="match status" value="1"/>
</dbReference>
<organism evidence="2">
    <name type="scientific">Candidatus Caldatribacterium californiense</name>
    <dbReference type="NCBI Taxonomy" id="1454726"/>
    <lineage>
        <taxon>Bacteria</taxon>
        <taxon>Pseudomonadati</taxon>
        <taxon>Atribacterota</taxon>
        <taxon>Atribacteria</taxon>
        <taxon>Atribacterales</taxon>
        <taxon>Candidatus Caldatribacteriaceae</taxon>
        <taxon>Candidatus Caldatribacterium</taxon>
    </lineage>
</organism>
<dbReference type="GO" id="GO:0016787">
    <property type="term" value="F:hydrolase activity"/>
    <property type="evidence" value="ECO:0007669"/>
    <property type="project" value="InterPro"/>
</dbReference>
<proteinExistence type="predicted"/>
<dbReference type="InterPro" id="IPR039476">
    <property type="entry name" value="P2CMN_synthase_LarB"/>
</dbReference>
<dbReference type="EMBL" id="DTEN01000235">
    <property type="protein sequence ID" value="HGI75217.1"/>
    <property type="molecule type" value="Genomic_DNA"/>
</dbReference>
<accession>A0A7V3YM87</accession>
<dbReference type="AlphaFoldDB" id="A0A7V3YM87"/>
<gene>
    <name evidence="2" type="primary">larB</name>
    <name evidence="2" type="ORF">ENU96_06045</name>
</gene>
<dbReference type="Gene3D" id="3.40.50.1970">
    <property type="match status" value="1"/>
</dbReference>
<comment type="caution">
    <text evidence="2">The sequence shown here is derived from an EMBL/GenBank/DDBJ whole genome shotgun (WGS) entry which is preliminary data.</text>
</comment>
<sequence>MDILPLLERVARGEISPQEAYGILKNLPFADLGFAKVDHHRNLRKGFPEVVYCPGKSREHLLAILKDLAERAPNFLATRADQETYEFLRQHLPFLSFHPTARLIFAEREPRPRIGKIVVVTGGTADIPIAEEAAITAEIAGNHVERLFDVGVAGIHRLLAHLSVFEGANAVIAVAGMEGALPSVLAGLVNVPVVAVPTSIGYGAHLSGLAPLLAMLASCAPGMAVVNIDNGFGAGFFAHLINQLAEGRKRP</sequence>
<evidence type="ECO:0000313" key="2">
    <source>
        <dbReference type="EMBL" id="HGI75217.1"/>
    </source>
</evidence>
<protein>
    <submittedName>
        <fullName evidence="2">Nickel pincer cofactor biosynthesis protein LarB</fullName>
    </submittedName>
</protein>
<dbReference type="PANTHER" id="PTHR43064:SF1">
    <property type="entry name" value="SLL1489 PROTEIN"/>
    <property type="match status" value="1"/>
</dbReference>
<dbReference type="GO" id="GO:0006189">
    <property type="term" value="P:'de novo' IMP biosynthetic process"/>
    <property type="evidence" value="ECO:0007669"/>
    <property type="project" value="InterPro"/>
</dbReference>
<evidence type="ECO:0000259" key="1">
    <source>
        <dbReference type="SMART" id="SM01001"/>
    </source>
</evidence>
<reference evidence="2" key="1">
    <citation type="journal article" date="2020" name="mSystems">
        <title>Genome- and Community-Level Interaction Insights into Carbon Utilization and Element Cycling Functions of Hydrothermarchaeota in Hydrothermal Sediment.</title>
        <authorList>
            <person name="Zhou Z."/>
            <person name="Liu Y."/>
            <person name="Xu W."/>
            <person name="Pan J."/>
            <person name="Luo Z.H."/>
            <person name="Li M."/>
        </authorList>
    </citation>
    <scope>NUCLEOTIDE SEQUENCE [LARGE SCALE GENOMIC DNA]</scope>
    <source>
        <strain evidence="2">SpSt-716</strain>
    </source>
</reference>
<dbReference type="Pfam" id="PF00731">
    <property type="entry name" value="AIRC"/>
    <property type="match status" value="1"/>
</dbReference>
<dbReference type="NCBIfam" id="NF033503">
    <property type="entry name" value="LarB"/>
    <property type="match status" value="1"/>
</dbReference>